<evidence type="ECO:0000313" key="2">
    <source>
        <dbReference type="EMBL" id="PSB48574.1"/>
    </source>
</evidence>
<dbReference type="RefSeq" id="WP_106310759.1">
    <property type="nucleotide sequence ID" value="NZ_PVWO01000440.1"/>
</dbReference>
<dbReference type="AlphaFoldDB" id="A0A2T1FUA5"/>
<comment type="caution">
    <text evidence="2">The sequence shown here is derived from an EMBL/GenBank/DDBJ whole genome shotgun (WGS) entry which is preliminary data.</text>
</comment>
<evidence type="ECO:0000259" key="1">
    <source>
        <dbReference type="Pfam" id="PF19247"/>
    </source>
</evidence>
<name>A0A2T1FUA5_9CYAN</name>
<gene>
    <name evidence="2" type="ORF">C7B77_23820</name>
</gene>
<protein>
    <recommendedName>
        <fullName evidence="1">DUF5895 domain-containing protein</fullName>
    </recommendedName>
</protein>
<feature type="domain" description="DUF5895" evidence="1">
    <location>
        <begin position="9"/>
        <end position="158"/>
    </location>
</feature>
<evidence type="ECO:0000313" key="3">
    <source>
        <dbReference type="Proteomes" id="UP000238937"/>
    </source>
</evidence>
<accession>A0A2T1FUA5</accession>
<sequence length="301" mass="33732">MTTNAENKYLSRQYAATDFSFPYCQALRGEDPKQCGYFVPLSQADKAGWHDLDPEKLTEYTYNSGKSEVGVLLQKPRMTLAPVCQLGNFDRKASQEEETLVVVGKWSRQYRGDENIGNFQIYLVMFFDEHKQPLHDIPLKLVAKGAQQATLSDQWQKFCISVARCQAKANKVFFSPRNEIFNALCLFQPHIIRKSVGDKIKSPACYIDGYVTPTVDNWQDFFIGTDEDLADLVVGMMNPRPRLLLADPTPGTIVLSPTESHPQITATPVQPIAAAPTIDSSPAIDIESSVIDADEYDKIPF</sequence>
<dbReference type="EMBL" id="PVWO01000440">
    <property type="protein sequence ID" value="PSB48574.1"/>
    <property type="molecule type" value="Genomic_DNA"/>
</dbReference>
<reference evidence="2 3" key="1">
    <citation type="submission" date="2018-03" db="EMBL/GenBank/DDBJ databases">
        <title>The ancient ancestry and fast evolution of plastids.</title>
        <authorList>
            <person name="Moore K.R."/>
            <person name="Magnabosco C."/>
            <person name="Momper L."/>
            <person name="Gold D.A."/>
            <person name="Bosak T."/>
            <person name="Fournier G.P."/>
        </authorList>
    </citation>
    <scope>NUCLEOTIDE SEQUENCE [LARGE SCALE GENOMIC DNA]</scope>
    <source>
        <strain evidence="2 3">CCALA 037</strain>
    </source>
</reference>
<keyword evidence="3" id="KW-1185">Reference proteome</keyword>
<dbReference type="OrthoDB" id="569957at2"/>
<proteinExistence type="predicted"/>
<dbReference type="Pfam" id="PF19247">
    <property type="entry name" value="DUF5895"/>
    <property type="match status" value="1"/>
</dbReference>
<dbReference type="InterPro" id="IPR045414">
    <property type="entry name" value="DUF5895"/>
</dbReference>
<organism evidence="2 3">
    <name type="scientific">Chamaesiphon polymorphus CCALA 037</name>
    <dbReference type="NCBI Taxonomy" id="2107692"/>
    <lineage>
        <taxon>Bacteria</taxon>
        <taxon>Bacillati</taxon>
        <taxon>Cyanobacteriota</taxon>
        <taxon>Cyanophyceae</taxon>
        <taxon>Gomontiellales</taxon>
        <taxon>Chamaesiphonaceae</taxon>
        <taxon>Chamaesiphon</taxon>
    </lineage>
</organism>
<dbReference type="Proteomes" id="UP000238937">
    <property type="component" value="Unassembled WGS sequence"/>
</dbReference>